<sequence>MDVEDTGRAGFDFDPEMEGLQSSSINVAKATPPDGDQQESSEQSDDPRTDTNTRGAWLVAERRRPPFSELRDGGGRQGVQGNNISTKDYRVQTVLLQSKTDGDKLVIALRT</sequence>
<reference evidence="2" key="1">
    <citation type="journal article" date="2022" name="bioRxiv">
        <title>Sequencing and chromosome-scale assembly of the giantPleurodeles waltlgenome.</title>
        <authorList>
            <person name="Brown T."/>
            <person name="Elewa A."/>
            <person name="Iarovenko S."/>
            <person name="Subramanian E."/>
            <person name="Araus A.J."/>
            <person name="Petzold A."/>
            <person name="Susuki M."/>
            <person name="Suzuki K.-i.T."/>
            <person name="Hayashi T."/>
            <person name="Toyoda A."/>
            <person name="Oliveira C."/>
            <person name="Osipova E."/>
            <person name="Leigh N.D."/>
            <person name="Simon A."/>
            <person name="Yun M.H."/>
        </authorList>
    </citation>
    <scope>NUCLEOTIDE SEQUENCE</scope>
    <source>
        <strain evidence="2">20211129_DDA</strain>
        <tissue evidence="2">Liver</tissue>
    </source>
</reference>
<evidence type="ECO:0000313" key="2">
    <source>
        <dbReference type="EMBL" id="KAJ1145424.1"/>
    </source>
</evidence>
<keyword evidence="3" id="KW-1185">Reference proteome</keyword>
<organism evidence="2 3">
    <name type="scientific">Pleurodeles waltl</name>
    <name type="common">Iberian ribbed newt</name>
    <dbReference type="NCBI Taxonomy" id="8319"/>
    <lineage>
        <taxon>Eukaryota</taxon>
        <taxon>Metazoa</taxon>
        <taxon>Chordata</taxon>
        <taxon>Craniata</taxon>
        <taxon>Vertebrata</taxon>
        <taxon>Euteleostomi</taxon>
        <taxon>Amphibia</taxon>
        <taxon>Batrachia</taxon>
        <taxon>Caudata</taxon>
        <taxon>Salamandroidea</taxon>
        <taxon>Salamandridae</taxon>
        <taxon>Pleurodelinae</taxon>
        <taxon>Pleurodeles</taxon>
    </lineage>
</organism>
<gene>
    <name evidence="2" type="ORF">NDU88_011711</name>
</gene>
<dbReference type="AlphaFoldDB" id="A0AAV7QY40"/>
<name>A0AAV7QY40_PLEWA</name>
<feature type="region of interest" description="Disordered" evidence="1">
    <location>
        <begin position="1"/>
        <end position="84"/>
    </location>
</feature>
<dbReference type="Proteomes" id="UP001066276">
    <property type="component" value="Chromosome 6"/>
</dbReference>
<protein>
    <submittedName>
        <fullName evidence="2">Uncharacterized protein</fullName>
    </submittedName>
</protein>
<evidence type="ECO:0000313" key="3">
    <source>
        <dbReference type="Proteomes" id="UP001066276"/>
    </source>
</evidence>
<accession>A0AAV7QY40</accession>
<dbReference type="EMBL" id="JANPWB010000010">
    <property type="protein sequence ID" value="KAJ1145424.1"/>
    <property type="molecule type" value="Genomic_DNA"/>
</dbReference>
<evidence type="ECO:0000256" key="1">
    <source>
        <dbReference type="SAM" id="MobiDB-lite"/>
    </source>
</evidence>
<comment type="caution">
    <text evidence="2">The sequence shown here is derived from an EMBL/GenBank/DDBJ whole genome shotgun (WGS) entry which is preliminary data.</text>
</comment>
<feature type="compositionally biased region" description="Basic and acidic residues" evidence="1">
    <location>
        <begin position="60"/>
        <end position="74"/>
    </location>
</feature>
<proteinExistence type="predicted"/>